<organism evidence="3">
    <name type="scientific">Borely moumouvirus</name>
    <dbReference type="NCBI Taxonomy" id="2712067"/>
    <lineage>
        <taxon>Viruses</taxon>
        <taxon>Varidnaviria</taxon>
        <taxon>Bamfordvirae</taxon>
        <taxon>Nucleocytoviricota</taxon>
        <taxon>Megaviricetes</taxon>
        <taxon>Imitervirales</taxon>
        <taxon>Mimiviridae</taxon>
        <taxon>Megamimivirinae</taxon>
        <taxon>Moumouvirus</taxon>
    </lineage>
</organism>
<dbReference type="EMBL" id="MN175499">
    <property type="protein sequence ID" value="QID06527.1"/>
    <property type="molecule type" value="Genomic_DNA"/>
</dbReference>
<dbReference type="Gene3D" id="3.30.710.10">
    <property type="entry name" value="Potassium Channel Kv1.1, Chain A"/>
    <property type="match status" value="1"/>
</dbReference>
<reference evidence="3" key="1">
    <citation type="submission" date="2019-07" db="EMBL/GenBank/DDBJ databases">
        <title>The discovery of a new lineage B mimivirus raises questions about particles surface fibrils.</title>
        <authorList>
            <person name="Silva L.K.S."/>
            <person name="Rodrigues R.A.L."/>
            <person name="Andrade A.C.S.P."/>
            <person name="Hikida H."/>
            <person name="Andreani J."/>
            <person name="Levasseur A."/>
            <person name="La Scola B."/>
            <person name="Abrahao J.S."/>
        </authorList>
    </citation>
    <scope>NUCLEOTIDE SEQUENCE</scope>
    <source>
        <strain evidence="3">B60</strain>
    </source>
</reference>
<dbReference type="CDD" id="cd18186">
    <property type="entry name" value="BTB_POZ_ZBTB_KLHL-like"/>
    <property type="match status" value="1"/>
</dbReference>
<name>A0A6G6AD91_9VIRU</name>
<feature type="domain" description="BTB" evidence="2">
    <location>
        <begin position="31"/>
        <end position="102"/>
    </location>
</feature>
<accession>A0A6G6AD91</accession>
<evidence type="ECO:0000313" key="3">
    <source>
        <dbReference type="EMBL" id="QID06527.1"/>
    </source>
</evidence>
<dbReference type="Pfam" id="PF00651">
    <property type="entry name" value="BTB"/>
    <property type="match status" value="1"/>
</dbReference>
<dbReference type="InterPro" id="IPR011333">
    <property type="entry name" value="SKP1/BTB/POZ_sf"/>
</dbReference>
<protein>
    <submittedName>
        <fullName evidence="3">Putative BTB-POZ domain-containing protein</fullName>
    </submittedName>
</protein>
<dbReference type="PROSITE" id="PS50097">
    <property type="entry name" value="BTB"/>
    <property type="match status" value="1"/>
</dbReference>
<dbReference type="SUPFAM" id="SSF54695">
    <property type="entry name" value="POZ domain"/>
    <property type="match status" value="1"/>
</dbReference>
<sequence>MNKKFIMHLVKFSLIKYIMSLSKVYYDKKFSDLTIKLVDRFSEEILQVHKCILYSKNPYFGNMFGDNFQESNKSQVIIKVPNVFAAKIVIESLYDISHTIDLDWELQVDIYKCKDFFYQDKNFPKIKINVQEFDKFLDSIDTLGYSNDIVECIINNLPENYDLERFPTELLQSMYDLCDAYNFVNVTSRDIIILNLKTGEKIIKSKLKCDYLRCDYVPETDELLVLENFDEGSDPLCMYKINIGSKEIIDINLDKYYYNFKKVKYISNGKILIHCDNRIKIFDIKKEKLENFSPQKIIADYFYYCDYSGHYVISSHNYISVFNFIGNLINEYEISNAQSPYIMPRYNLVIFSCNDEIKIWNYITNEIKTIVIKSCIDHKLSPNNKHLIVFTEKKMTVYNIWTLEKIKHFELKSSYSNIPSVEFKIGGELVILFGESLYYFDEDYNLINCTKNNKHACKIKIIPGKDFNLAKKIYHIIEARKLKN</sequence>
<dbReference type="SUPFAM" id="SSF69322">
    <property type="entry name" value="Tricorn protease domain 2"/>
    <property type="match status" value="1"/>
</dbReference>
<dbReference type="InterPro" id="IPR000210">
    <property type="entry name" value="BTB/POZ_dom"/>
</dbReference>
<evidence type="ECO:0000259" key="2">
    <source>
        <dbReference type="PROSITE" id="PS50097"/>
    </source>
</evidence>
<comment type="similarity">
    <text evidence="1">Belongs to the mimivirus BTB/WD family.</text>
</comment>
<evidence type="ECO:0000256" key="1">
    <source>
        <dbReference type="ARBA" id="ARBA00006497"/>
    </source>
</evidence>
<proteinExistence type="inferred from homology"/>